<sequence length="38" mass="4391">MSRRAYDALPSKEKKRLDMMVRSFIDSYGLEKKRAAAA</sequence>
<reference evidence="1" key="1">
    <citation type="submission" date="2019-03" db="EMBL/GenBank/DDBJ databases">
        <authorList>
            <person name="Danneels B."/>
        </authorList>
    </citation>
    <scope>NUCLEOTIDE SEQUENCE</scope>
</reference>
<proteinExistence type="predicted"/>
<gene>
    <name evidence="1" type="ORF">ANK1_2809</name>
</gene>
<dbReference type="AlphaFoldDB" id="A0A484QRQ2"/>
<organism evidence="1">
    <name type="scientific">plant metagenome</name>
    <dbReference type="NCBI Taxonomy" id="1297885"/>
    <lineage>
        <taxon>unclassified sequences</taxon>
        <taxon>metagenomes</taxon>
        <taxon>organismal metagenomes</taxon>
    </lineage>
</organism>
<evidence type="ECO:0000313" key="1">
    <source>
        <dbReference type="EMBL" id="VFR39679.1"/>
    </source>
</evidence>
<name>A0A484QRQ2_9ZZZZ</name>
<accession>A0A484QRQ2</accession>
<protein>
    <submittedName>
        <fullName evidence="1">Uncharacterized protein</fullName>
    </submittedName>
</protein>
<dbReference type="EMBL" id="CAADIA010000013">
    <property type="protein sequence ID" value="VFR39679.1"/>
    <property type="molecule type" value="Genomic_DNA"/>
</dbReference>